<evidence type="ECO:0000256" key="6">
    <source>
        <dbReference type="ARBA" id="ARBA00022989"/>
    </source>
</evidence>
<feature type="transmembrane region" description="Helical" evidence="9">
    <location>
        <begin position="331"/>
        <end position="350"/>
    </location>
</feature>
<feature type="transmembrane region" description="Helical" evidence="9">
    <location>
        <begin position="381"/>
        <end position="400"/>
    </location>
</feature>
<feature type="transmembrane region" description="Helical" evidence="9">
    <location>
        <begin position="464"/>
        <end position="482"/>
    </location>
</feature>
<keyword evidence="4 9" id="KW-0812">Transmembrane</keyword>
<dbReference type="PANTHER" id="PTHR11795">
    <property type="entry name" value="BRANCHED-CHAIN AMINO ACID TRANSPORT SYSTEM PERMEASE PROTEIN LIVH"/>
    <property type="match status" value="1"/>
</dbReference>
<dbReference type="CDD" id="cd06581">
    <property type="entry name" value="TM_PBP1_LivM_like"/>
    <property type="match status" value="1"/>
</dbReference>
<feature type="transmembrane region" description="Helical" evidence="9">
    <location>
        <begin position="96"/>
        <end position="114"/>
    </location>
</feature>
<accession>A0A370HGI8</accession>
<keyword evidence="11" id="KW-1185">Reference proteome</keyword>
<dbReference type="InterPro" id="IPR052157">
    <property type="entry name" value="BCAA_transport_permease"/>
</dbReference>
<protein>
    <submittedName>
        <fullName evidence="10">Branched-chain amino acid transport system permease protein</fullName>
    </submittedName>
</protein>
<feature type="transmembrane region" description="Helical" evidence="9">
    <location>
        <begin position="357"/>
        <end position="375"/>
    </location>
</feature>
<gene>
    <name evidence="10" type="ORF">DFR68_101962</name>
</gene>
<feature type="transmembrane region" description="Helical" evidence="9">
    <location>
        <begin position="305"/>
        <end position="325"/>
    </location>
</feature>
<keyword evidence="7 9" id="KW-0472">Membrane</keyword>
<feature type="transmembrane region" description="Helical" evidence="9">
    <location>
        <begin position="626"/>
        <end position="644"/>
    </location>
</feature>
<dbReference type="GO" id="GO:0006865">
    <property type="term" value="P:amino acid transport"/>
    <property type="evidence" value="ECO:0007669"/>
    <property type="project" value="UniProtKB-KW"/>
</dbReference>
<evidence type="ECO:0000256" key="2">
    <source>
        <dbReference type="ARBA" id="ARBA00022448"/>
    </source>
</evidence>
<feature type="transmembrane region" description="Helical" evidence="9">
    <location>
        <begin position="650"/>
        <end position="666"/>
    </location>
</feature>
<dbReference type="AlphaFoldDB" id="A0A370HGI8"/>
<feature type="transmembrane region" description="Helical" evidence="9">
    <location>
        <begin position="503"/>
        <end position="530"/>
    </location>
</feature>
<evidence type="ECO:0000256" key="5">
    <source>
        <dbReference type="ARBA" id="ARBA00022970"/>
    </source>
</evidence>
<dbReference type="InterPro" id="IPR001851">
    <property type="entry name" value="ABC_transp_permease"/>
</dbReference>
<name>A0A370HGI8_9NOCA</name>
<dbReference type="GO" id="GO:0015658">
    <property type="term" value="F:branched-chain amino acid transmembrane transporter activity"/>
    <property type="evidence" value="ECO:0007669"/>
    <property type="project" value="InterPro"/>
</dbReference>
<sequence length="707" mass="74250">MEQFLAFGIVGLSTAAIYAVIGSGLVLTYTTTGVFNFAHGAAGMVSAFVYWQLTIGWGWPVPVALAAVLLVFAPLFGLLFGKALAPTQGLGDAEKLVMTVALLSGLIVVARWIWDPNKSRSLPRFFADRSSIDLGAVTLTWHQALTMGVAVAVAVALRILLYRTRTGAEMRATVDDRALVGLTGADPRRANRIAWILGIELAAIGGILIAPTVALDAAQLSLLIVSAYTAAIFGRLRNLPMTFAGAVAVGLLESYLTGYLPHNAYLPGLRLAAPALLLFVALLVFPHGRLRGRDRKLKPVPLPTITGSSAFAVVIVVFGLMLATMLSEPDLITYGAMFAWGVIALSYVPLLGFAGQISLCQLSLAGVGAVAYAHLGPDGQWWALLAAMGIAGVVGAVVAIPALRLSGVYMALATAAFAVILDRWIFTLPSFELLGVRISLFDQGSVSLVGPHLFGLDLDSTAEVTVFAAVCLAVAGLAVAALRRSRFGRRLIALRDSEAAYATLGGSLLAARVLVFTLSAAIAGLGGALYGMQLRAVAPDQFNLVAGLPIFLIVTIAGLGVVGAGLFTGLVFAGPLNVIPVLWPGLQNLAQVIPSLGGIAFGGGVLREGAIGPMRKDWFPMLRDRIVAPVLVLILLALWGIRVLDVIDGWMFTGGAVVAAIAARVWHGARTRPEPGPAEVPVEWWGIERPWEAKDEEVLDRAVATGS</sequence>
<dbReference type="InterPro" id="IPR043428">
    <property type="entry name" value="LivM-like"/>
</dbReference>
<reference evidence="10 11" key="1">
    <citation type="submission" date="2018-07" db="EMBL/GenBank/DDBJ databases">
        <title>Genomic Encyclopedia of Type Strains, Phase IV (KMG-IV): sequencing the most valuable type-strain genomes for metagenomic binning, comparative biology and taxonomic classification.</title>
        <authorList>
            <person name="Goeker M."/>
        </authorList>
    </citation>
    <scope>NUCLEOTIDE SEQUENCE [LARGE SCALE GENOMIC DNA]</scope>
    <source>
        <strain evidence="10 11">DSM 44952</strain>
    </source>
</reference>
<feature type="transmembrane region" description="Helical" evidence="9">
    <location>
        <begin position="6"/>
        <end position="27"/>
    </location>
</feature>
<evidence type="ECO:0000313" key="10">
    <source>
        <dbReference type="EMBL" id="RDI56125.1"/>
    </source>
</evidence>
<dbReference type="CDD" id="cd06582">
    <property type="entry name" value="TM_PBP1_LivH_like"/>
    <property type="match status" value="1"/>
</dbReference>
<comment type="similarity">
    <text evidence="8">Belongs to the binding-protein-dependent transport system permease family. LivHM subfamily.</text>
</comment>
<dbReference type="PANTHER" id="PTHR11795:SF450">
    <property type="entry name" value="ABC TRANSPORTER PERMEASE PROTEIN"/>
    <property type="match status" value="1"/>
</dbReference>
<dbReference type="EMBL" id="QQAZ01000001">
    <property type="protein sequence ID" value="RDI56125.1"/>
    <property type="molecule type" value="Genomic_DNA"/>
</dbReference>
<evidence type="ECO:0000256" key="1">
    <source>
        <dbReference type="ARBA" id="ARBA00004651"/>
    </source>
</evidence>
<comment type="caution">
    <text evidence="10">The sequence shown here is derived from an EMBL/GenBank/DDBJ whole genome shotgun (WGS) entry which is preliminary data.</text>
</comment>
<keyword evidence="6 9" id="KW-1133">Transmembrane helix</keyword>
<comment type="subcellular location">
    <subcellularLocation>
        <location evidence="1">Cell membrane</location>
        <topology evidence="1">Multi-pass membrane protein</topology>
    </subcellularLocation>
</comment>
<feature type="transmembrane region" description="Helical" evidence="9">
    <location>
        <begin position="134"/>
        <end position="161"/>
    </location>
</feature>
<organism evidence="10 11">
    <name type="scientific">Nocardia mexicana</name>
    <dbReference type="NCBI Taxonomy" id="279262"/>
    <lineage>
        <taxon>Bacteria</taxon>
        <taxon>Bacillati</taxon>
        <taxon>Actinomycetota</taxon>
        <taxon>Actinomycetes</taxon>
        <taxon>Mycobacteriales</taxon>
        <taxon>Nocardiaceae</taxon>
        <taxon>Nocardia</taxon>
    </lineage>
</organism>
<feature type="transmembrane region" description="Helical" evidence="9">
    <location>
        <begin position="193"/>
        <end position="211"/>
    </location>
</feature>
<feature type="transmembrane region" description="Helical" evidence="9">
    <location>
        <begin position="34"/>
        <end position="53"/>
    </location>
</feature>
<evidence type="ECO:0000256" key="7">
    <source>
        <dbReference type="ARBA" id="ARBA00023136"/>
    </source>
</evidence>
<feature type="transmembrane region" description="Helical" evidence="9">
    <location>
        <begin position="264"/>
        <end position="285"/>
    </location>
</feature>
<feature type="transmembrane region" description="Helical" evidence="9">
    <location>
        <begin position="59"/>
        <end position="84"/>
    </location>
</feature>
<dbReference type="Proteomes" id="UP000255355">
    <property type="component" value="Unassembled WGS sequence"/>
</dbReference>
<feature type="transmembrane region" description="Helical" evidence="9">
    <location>
        <begin position="407"/>
        <end position="426"/>
    </location>
</feature>
<keyword evidence="3" id="KW-1003">Cell membrane</keyword>
<dbReference type="RefSeq" id="WP_068016288.1">
    <property type="nucleotide sequence ID" value="NZ_QQAZ01000001.1"/>
</dbReference>
<evidence type="ECO:0000256" key="3">
    <source>
        <dbReference type="ARBA" id="ARBA00022475"/>
    </source>
</evidence>
<dbReference type="GO" id="GO:0005886">
    <property type="term" value="C:plasma membrane"/>
    <property type="evidence" value="ECO:0007669"/>
    <property type="project" value="UniProtKB-SubCell"/>
</dbReference>
<proteinExistence type="inferred from homology"/>
<feature type="transmembrane region" description="Helical" evidence="9">
    <location>
        <begin position="542"/>
        <end position="559"/>
    </location>
</feature>
<keyword evidence="5" id="KW-0029">Amino-acid transport</keyword>
<keyword evidence="2" id="KW-0813">Transport</keyword>
<dbReference type="Pfam" id="PF02653">
    <property type="entry name" value="BPD_transp_2"/>
    <property type="match status" value="2"/>
</dbReference>
<evidence type="ECO:0000256" key="9">
    <source>
        <dbReference type="SAM" id="Phobius"/>
    </source>
</evidence>
<dbReference type="STRING" id="1210089.GCA_001613165_01752"/>
<evidence type="ECO:0000313" key="11">
    <source>
        <dbReference type="Proteomes" id="UP000255355"/>
    </source>
</evidence>
<evidence type="ECO:0000256" key="8">
    <source>
        <dbReference type="ARBA" id="ARBA00037998"/>
    </source>
</evidence>
<dbReference type="OrthoDB" id="3572933at2"/>
<evidence type="ECO:0000256" key="4">
    <source>
        <dbReference type="ARBA" id="ARBA00022692"/>
    </source>
</evidence>